<dbReference type="HOGENOM" id="CLU_032354_1_2_14"/>
<keyword evidence="2 5" id="KW-0545">Nucleotide biosynthesis</keyword>
<evidence type="ECO:0000256" key="1">
    <source>
        <dbReference type="ARBA" id="ARBA00022679"/>
    </source>
</evidence>
<dbReference type="NCBIfam" id="TIGR01351">
    <property type="entry name" value="adk"/>
    <property type="match status" value="1"/>
</dbReference>
<keyword evidence="4 5" id="KW-0418">Kinase</keyword>
<dbReference type="Pfam" id="PF05191">
    <property type="entry name" value="ADK_lid"/>
    <property type="match status" value="1"/>
</dbReference>
<dbReference type="GO" id="GO:0004017">
    <property type="term" value="F:AMP kinase activity"/>
    <property type="evidence" value="ECO:0007669"/>
    <property type="project" value="UniProtKB-UniRule"/>
</dbReference>
<dbReference type="InterPro" id="IPR033690">
    <property type="entry name" value="Adenylat_kinase_CS"/>
</dbReference>
<dbReference type="GO" id="GO:0005524">
    <property type="term" value="F:ATP binding"/>
    <property type="evidence" value="ECO:0007669"/>
    <property type="project" value="UniProtKB-UniRule"/>
</dbReference>
<keyword evidence="5 7" id="KW-0067">ATP-binding</keyword>
<sequence>MIKVRENIIFMGPPGAGKGTVAEVLSKTTDLVHISTGNIFREEIAKQTPLGLKIKELVESGSYVTDEITNEIVKNKVLELHKKNKFMILDGYPRTLEQARFLDKIKEVKFKVVQLVANEDIIIERLTGRRFCSKCNSTYHIPYRPSKQGDLCEKCLIPLSIRKDDAPEAIKVRLITYVNQTKPLLDYYAKTKRMVEVDSLRAPEVIAQDILDLLQK</sequence>
<dbReference type="UniPathway" id="UPA00588">
    <property type="reaction ID" value="UER00649"/>
</dbReference>
<feature type="binding site" evidence="5">
    <location>
        <position position="152"/>
    </location>
    <ligand>
        <name>Zn(2+)</name>
        <dbReference type="ChEBI" id="CHEBI:29105"/>
        <note>structural</note>
    </ligand>
</feature>
<keyword evidence="5" id="KW-0862">Zinc</keyword>
<feature type="binding site" evidence="5">
    <location>
        <begin position="138"/>
        <end position="139"/>
    </location>
    <ligand>
        <name>ATP</name>
        <dbReference type="ChEBI" id="CHEBI:30616"/>
    </ligand>
</feature>
<dbReference type="EC" id="2.7.4.3" evidence="5 7"/>
<dbReference type="HAMAP" id="MF_00235">
    <property type="entry name" value="Adenylate_kinase_Adk"/>
    <property type="match status" value="1"/>
</dbReference>
<evidence type="ECO:0000313" key="9">
    <source>
        <dbReference type="EMBL" id="ADE19930.1"/>
    </source>
</evidence>
<evidence type="ECO:0000256" key="3">
    <source>
        <dbReference type="ARBA" id="ARBA00022741"/>
    </source>
</evidence>
<keyword evidence="5" id="KW-0963">Cytoplasm</keyword>
<feature type="binding site" evidence="5">
    <location>
        <position position="98"/>
    </location>
    <ligand>
        <name>AMP</name>
        <dbReference type="ChEBI" id="CHEBI:456215"/>
    </ligand>
</feature>
<feature type="binding site" evidence="5">
    <location>
        <position position="162"/>
    </location>
    <ligand>
        <name>AMP</name>
        <dbReference type="ChEBI" id="CHEBI:456215"/>
    </ligand>
</feature>
<evidence type="ECO:0000313" key="10">
    <source>
        <dbReference type="Proteomes" id="UP000001845"/>
    </source>
</evidence>
<comment type="domain">
    <text evidence="5">Consists of three domains, a large central CORE domain and two small peripheral domains, NMPbind and LID, which undergo movements during catalysis. The LID domain closes over the site of phosphoryl transfer upon ATP binding. Assembling and dissambling the active center during each catalytic cycle provides an effective means to prevent ATP hydrolysis. Some bacteria have evolved a zinc-coordinating structure that stabilizes the LID domain.</text>
</comment>
<dbReference type="KEGG" id="mcd:MCRO_0150"/>
<evidence type="ECO:0000256" key="2">
    <source>
        <dbReference type="ARBA" id="ARBA00022727"/>
    </source>
</evidence>
<reference key="2">
    <citation type="submission" date="2010-03" db="EMBL/GenBank/DDBJ databases">
        <authorList>
            <person name="Ma Z."/>
            <person name="Wang X."/>
            <person name="Liu H."/>
        </authorList>
    </citation>
    <scope>NUCLEOTIDE SEQUENCE</scope>
    <source>
        <strain>MP145</strain>
    </source>
</reference>
<keyword evidence="3 5" id="KW-0547">Nucleotide-binding</keyword>
<dbReference type="GO" id="GO:0008270">
    <property type="term" value="F:zinc ion binding"/>
    <property type="evidence" value="ECO:0007669"/>
    <property type="project" value="UniProtKB-UniRule"/>
</dbReference>
<reference evidence="9 10" key="3">
    <citation type="journal article" date="2011" name="J. Bacteriol.">
        <title>Genome sequences of Mycoplasma alligatoris A21JP2T and Mycoplasma crocodyli MP145T.</title>
        <authorList>
            <person name="Brown D.R."/>
            <person name="Farmerie W.G."/>
            <person name="May M."/>
            <person name="Benders G.A."/>
            <person name="Durkin A.S."/>
            <person name="Hlavinka K."/>
            <person name="Hostetler J."/>
            <person name="Jackson J."/>
            <person name="Johnson J."/>
            <person name="Miller R.H."/>
            <person name="Paralanov V."/>
            <person name="Radune D."/>
            <person name="Szczypinski B."/>
            <person name="Glass J.I."/>
        </authorList>
    </citation>
    <scope>NUCLEOTIDE SEQUENCE [LARGE SCALE GENOMIC DNA]</scope>
    <source>
        <strain evidence="10">ATCC 51981 / MP145</strain>
    </source>
</reference>
<dbReference type="EMBL" id="CP001991">
    <property type="protein sequence ID" value="ADE19930.1"/>
    <property type="molecule type" value="Genomic_DNA"/>
</dbReference>
<name>D5E4X8_MYCCM</name>
<feature type="binding site" evidence="5">
    <location>
        <position position="41"/>
    </location>
    <ligand>
        <name>AMP</name>
        <dbReference type="ChEBI" id="CHEBI:456215"/>
    </ligand>
</feature>
<dbReference type="PRINTS" id="PR00094">
    <property type="entry name" value="ADENYLTKNASE"/>
</dbReference>
<gene>
    <name evidence="5" type="primary">adk</name>
    <name evidence="9" type="ordered locus">MCRO_0150</name>
</gene>
<accession>D5E4X8</accession>
<feature type="binding site" evidence="5">
    <location>
        <position position="155"/>
    </location>
    <ligand>
        <name>Zn(2+)</name>
        <dbReference type="ChEBI" id="CHEBI:29105"/>
        <note>structural</note>
    </ligand>
</feature>
<comment type="pathway">
    <text evidence="5">Purine metabolism; AMP biosynthesis via salvage pathway; AMP from ADP: step 1/1.</text>
</comment>
<comment type="subcellular location">
    <subcellularLocation>
        <location evidence="5 7">Cytoplasm</location>
    </subcellularLocation>
</comment>
<feature type="binding site" evidence="5">
    <location>
        <begin position="15"/>
        <end position="20"/>
    </location>
    <ligand>
        <name>ATP</name>
        <dbReference type="ChEBI" id="CHEBI:30616"/>
    </ligand>
</feature>
<keyword evidence="5" id="KW-0479">Metal-binding</keyword>
<evidence type="ECO:0000256" key="4">
    <source>
        <dbReference type="ARBA" id="ARBA00022777"/>
    </source>
</evidence>
<dbReference type="CDD" id="cd01428">
    <property type="entry name" value="ADK"/>
    <property type="match status" value="1"/>
</dbReference>
<dbReference type="PROSITE" id="PS00113">
    <property type="entry name" value="ADENYLATE_KINASE"/>
    <property type="match status" value="1"/>
</dbReference>
<feature type="domain" description="Adenylate kinase active site lid" evidence="8">
    <location>
        <begin position="129"/>
        <end position="164"/>
    </location>
</feature>
<dbReference type="InterPro" id="IPR000850">
    <property type="entry name" value="Adenylat/UMP-CMP_kin"/>
</dbReference>
<evidence type="ECO:0000256" key="7">
    <source>
        <dbReference type="RuleBase" id="RU003331"/>
    </source>
</evidence>
<dbReference type="Proteomes" id="UP000001845">
    <property type="component" value="Chromosome"/>
</dbReference>
<feature type="binding site" evidence="5">
    <location>
        <begin position="62"/>
        <end position="64"/>
    </location>
    <ligand>
        <name>AMP</name>
        <dbReference type="ChEBI" id="CHEBI:456215"/>
    </ligand>
</feature>
<feature type="binding site" evidence="5">
    <location>
        <position position="36"/>
    </location>
    <ligand>
        <name>AMP</name>
        <dbReference type="ChEBI" id="CHEBI:456215"/>
    </ligand>
</feature>
<feature type="binding site" evidence="5">
    <location>
        <begin position="91"/>
        <end position="94"/>
    </location>
    <ligand>
        <name>AMP</name>
        <dbReference type="ChEBI" id="CHEBI:456215"/>
    </ligand>
</feature>
<feature type="region of interest" description="LID" evidence="5">
    <location>
        <begin position="128"/>
        <end position="165"/>
    </location>
</feature>
<dbReference type="Pfam" id="PF00406">
    <property type="entry name" value="ADK"/>
    <property type="match status" value="1"/>
</dbReference>
<dbReference type="PANTHER" id="PTHR23359">
    <property type="entry name" value="NUCLEOTIDE KINASE"/>
    <property type="match status" value="1"/>
</dbReference>
<dbReference type="OrthoDB" id="9805030at2"/>
<dbReference type="SUPFAM" id="SSF52540">
    <property type="entry name" value="P-loop containing nucleoside triphosphate hydrolases"/>
    <property type="match status" value="1"/>
</dbReference>
<dbReference type="GO" id="GO:0044209">
    <property type="term" value="P:AMP salvage"/>
    <property type="evidence" value="ECO:0007669"/>
    <property type="project" value="UniProtKB-UniRule"/>
</dbReference>
<dbReference type="Gene3D" id="3.40.50.300">
    <property type="entry name" value="P-loop containing nucleotide triphosphate hydrolases"/>
    <property type="match status" value="1"/>
</dbReference>
<dbReference type="InterPro" id="IPR027417">
    <property type="entry name" value="P-loop_NTPase"/>
</dbReference>
<feature type="binding site" evidence="5">
    <location>
        <position position="173"/>
    </location>
    <ligand>
        <name>AMP</name>
        <dbReference type="ChEBI" id="CHEBI:456215"/>
    </ligand>
</feature>
<organism evidence="9 10">
    <name type="scientific">Mycoplasma crocodyli (strain ATCC 51981 / MP145)</name>
    <dbReference type="NCBI Taxonomy" id="512564"/>
    <lineage>
        <taxon>Bacteria</taxon>
        <taxon>Bacillati</taxon>
        <taxon>Mycoplasmatota</taxon>
        <taxon>Mollicutes</taxon>
        <taxon>Mycoplasmataceae</taxon>
        <taxon>Mycoplasma</taxon>
    </lineage>
</organism>
<keyword evidence="10" id="KW-1185">Reference proteome</keyword>
<feature type="binding site" evidence="5">
    <location>
        <position position="132"/>
    </location>
    <ligand>
        <name>Zn(2+)</name>
        <dbReference type="ChEBI" id="CHEBI:29105"/>
        <note>structural</note>
    </ligand>
</feature>
<feature type="binding site" evidence="5">
    <location>
        <position position="129"/>
    </location>
    <ligand>
        <name>ATP</name>
        <dbReference type="ChEBI" id="CHEBI:30616"/>
    </ligand>
</feature>
<dbReference type="eggNOG" id="COG0563">
    <property type="taxonomic scope" value="Bacteria"/>
</dbReference>
<evidence type="ECO:0000256" key="5">
    <source>
        <dbReference type="HAMAP-Rule" id="MF_00235"/>
    </source>
</evidence>
<comment type="catalytic activity">
    <reaction evidence="5 7">
        <text>AMP + ATP = 2 ADP</text>
        <dbReference type="Rhea" id="RHEA:12973"/>
        <dbReference type="ChEBI" id="CHEBI:30616"/>
        <dbReference type="ChEBI" id="CHEBI:456215"/>
        <dbReference type="ChEBI" id="CHEBI:456216"/>
        <dbReference type="EC" id="2.7.4.3"/>
    </reaction>
</comment>
<dbReference type="AlphaFoldDB" id="D5E4X8"/>
<dbReference type="InterPro" id="IPR007862">
    <property type="entry name" value="Adenylate_kinase_lid-dom"/>
</dbReference>
<feature type="binding site" evidence="5">
    <location>
        <position position="201"/>
    </location>
    <ligand>
        <name>ATP</name>
        <dbReference type="ChEBI" id="CHEBI:30616"/>
    </ligand>
</feature>
<comment type="function">
    <text evidence="5">Catalyzes the reversible transfer of the terminal phosphate group between ATP and AMP. Plays an important role in cellular energy homeostasis and in adenine nucleotide metabolism.</text>
</comment>
<proteinExistence type="inferred from homology"/>
<dbReference type="RefSeq" id="WP_013054706.1">
    <property type="nucleotide sequence ID" value="NC_014014.1"/>
</dbReference>
<comment type="similarity">
    <text evidence="5 6">Belongs to the adenylate kinase family.</text>
</comment>
<dbReference type="STRING" id="512564.MCRO_0150"/>
<protein>
    <recommendedName>
        <fullName evidence="5 7">Adenylate kinase</fullName>
        <shortName evidence="5">AK</shortName>
        <ecNumber evidence="5 7">2.7.4.3</ecNumber>
    </recommendedName>
    <alternativeName>
        <fullName evidence="5">ATP-AMP transphosphorylase</fullName>
    </alternativeName>
    <alternativeName>
        <fullName evidence="5">ATP:AMP phosphotransferase</fullName>
    </alternativeName>
    <alternativeName>
        <fullName evidence="5">Adenylate monophosphate kinase</fullName>
    </alternativeName>
</protein>
<comment type="subunit">
    <text evidence="5 7">Monomer.</text>
</comment>
<dbReference type="InterPro" id="IPR006259">
    <property type="entry name" value="Adenyl_kin_sub"/>
</dbReference>
<keyword evidence="1 5" id="KW-0808">Transferase</keyword>
<evidence type="ECO:0000259" key="8">
    <source>
        <dbReference type="Pfam" id="PF05191"/>
    </source>
</evidence>
<evidence type="ECO:0000256" key="6">
    <source>
        <dbReference type="RuleBase" id="RU003330"/>
    </source>
</evidence>
<feature type="binding site" evidence="5">
    <location>
        <position position="135"/>
    </location>
    <ligand>
        <name>Zn(2+)</name>
        <dbReference type="ChEBI" id="CHEBI:29105"/>
        <note>structural</note>
    </ligand>
</feature>
<reference evidence="10" key="1">
    <citation type="submission" date="2010-03" db="EMBL/GenBank/DDBJ databases">
        <title>The complete genome of Mycoplasma crocodyli MP145.</title>
        <authorList>
            <person name="Glass J.I."/>
            <person name="Durkin A.S."/>
            <person name="Hostetler J."/>
            <person name="Jackson J."/>
            <person name="Johnson J."/>
            <person name="May M.A."/>
            <person name="Paralanov V."/>
            <person name="Radune D."/>
            <person name="Szczypinski B."/>
            <person name="Brown D.R."/>
        </authorList>
    </citation>
    <scope>NUCLEOTIDE SEQUENCE [LARGE SCALE GENOMIC DNA]</scope>
    <source>
        <strain evidence="10">ATCC 51981 / MP145</strain>
    </source>
</reference>
<feature type="region of interest" description="NMP" evidence="5">
    <location>
        <begin position="35"/>
        <end position="64"/>
    </location>
</feature>
<dbReference type="GO" id="GO:0005737">
    <property type="term" value="C:cytoplasm"/>
    <property type="evidence" value="ECO:0007669"/>
    <property type="project" value="UniProtKB-SubCell"/>
</dbReference>